<accession>A0ABW3G2Y3</accession>
<proteinExistence type="predicted"/>
<dbReference type="InterPro" id="IPR056008">
    <property type="entry name" value="DUF7586"/>
</dbReference>
<evidence type="ECO:0000313" key="3">
    <source>
        <dbReference type="EMBL" id="MFD0923276.1"/>
    </source>
</evidence>
<sequence>MSTSLLPSTQRALLRRLAVEQHDNRVPSLIAGLVRDGETIWVDSRGQVAGQPATTDTQYRIGSITKSLVAVLVMRLRDEGRIDLADPLDDHVPGTSIGKRNIGEILSHSSGLSAEPDGAWWERTPGEAADDFVSKIDGRAVRPGARHSFHYSNTGFGVLGELVSRLRGAPWHQVLQREVLEPLGMRRTTVSPVAPHAEGFAVHPWADVVLPEPAEDARAMAPAGQLWSTFDDMARWVRFVGGDTGDVLRPDTVAEMRVPGGVDDGDEWKMGYGLGIQLVRHRRRRLAGHSGSMPGFLATVWADPADHTGVIFMANTTAGVSSAFTTDLLDILREREPRIPEPWTPRNDVDMDLLPLTGQWYWGPTPYVLRILPDGLLDLFPWQGRGRASRFRPNSDGTWIGLDGYYAGEVLRIGRSSDGTPTHLDLNTFIFTRTPYDPDAPVPGGVDGWRPAP</sequence>
<keyword evidence="4" id="KW-1185">Reference proteome</keyword>
<organism evidence="3 4">
    <name type="scientific">Saccharopolyspora rosea</name>
    <dbReference type="NCBI Taxonomy" id="524884"/>
    <lineage>
        <taxon>Bacteria</taxon>
        <taxon>Bacillati</taxon>
        <taxon>Actinomycetota</taxon>
        <taxon>Actinomycetes</taxon>
        <taxon>Pseudonocardiales</taxon>
        <taxon>Pseudonocardiaceae</taxon>
        <taxon>Saccharopolyspora</taxon>
    </lineage>
</organism>
<dbReference type="PANTHER" id="PTHR46825:SF7">
    <property type="entry name" value="D-ALANYL-D-ALANINE CARBOXYPEPTIDASE"/>
    <property type="match status" value="1"/>
</dbReference>
<dbReference type="InterPro" id="IPR012338">
    <property type="entry name" value="Beta-lactam/transpept-like"/>
</dbReference>
<keyword evidence="3" id="KW-0378">Hydrolase</keyword>
<dbReference type="Pfam" id="PF24491">
    <property type="entry name" value="DUF7586"/>
    <property type="match status" value="1"/>
</dbReference>
<evidence type="ECO:0000259" key="2">
    <source>
        <dbReference type="Pfam" id="PF24491"/>
    </source>
</evidence>
<protein>
    <submittedName>
        <fullName evidence="3">Serine hydrolase domain-containing protein</fullName>
        <ecNumber evidence="3">3.-.-.-</ecNumber>
    </submittedName>
</protein>
<dbReference type="Pfam" id="PF00144">
    <property type="entry name" value="Beta-lactamase"/>
    <property type="match status" value="1"/>
</dbReference>
<dbReference type="InterPro" id="IPR001466">
    <property type="entry name" value="Beta-lactam-related"/>
</dbReference>
<gene>
    <name evidence="3" type="ORF">ACFQ16_26330</name>
</gene>
<reference evidence="4" key="1">
    <citation type="journal article" date="2019" name="Int. J. Syst. Evol. Microbiol.">
        <title>The Global Catalogue of Microorganisms (GCM) 10K type strain sequencing project: providing services to taxonomists for standard genome sequencing and annotation.</title>
        <authorList>
            <consortium name="The Broad Institute Genomics Platform"/>
            <consortium name="The Broad Institute Genome Sequencing Center for Infectious Disease"/>
            <person name="Wu L."/>
            <person name="Ma J."/>
        </authorList>
    </citation>
    <scope>NUCLEOTIDE SEQUENCE [LARGE SCALE GENOMIC DNA]</scope>
    <source>
        <strain evidence="4">CCUG 56401</strain>
    </source>
</reference>
<dbReference type="InterPro" id="IPR050491">
    <property type="entry name" value="AmpC-like"/>
</dbReference>
<dbReference type="EC" id="3.-.-.-" evidence="3"/>
<dbReference type="Gene3D" id="3.40.710.10">
    <property type="entry name" value="DD-peptidase/beta-lactamase superfamily"/>
    <property type="match status" value="1"/>
</dbReference>
<dbReference type="Proteomes" id="UP001597018">
    <property type="component" value="Unassembled WGS sequence"/>
</dbReference>
<comment type="caution">
    <text evidence="3">The sequence shown here is derived from an EMBL/GenBank/DDBJ whole genome shotgun (WGS) entry which is preliminary data.</text>
</comment>
<dbReference type="SUPFAM" id="SSF56601">
    <property type="entry name" value="beta-lactamase/transpeptidase-like"/>
    <property type="match status" value="1"/>
</dbReference>
<evidence type="ECO:0000313" key="4">
    <source>
        <dbReference type="Proteomes" id="UP001597018"/>
    </source>
</evidence>
<dbReference type="RefSeq" id="WP_263249252.1">
    <property type="nucleotide sequence ID" value="NZ_BAABLT010000031.1"/>
</dbReference>
<dbReference type="EMBL" id="JBHTIW010000031">
    <property type="protein sequence ID" value="MFD0923276.1"/>
    <property type="molecule type" value="Genomic_DNA"/>
</dbReference>
<name>A0ABW3G2Y3_9PSEU</name>
<evidence type="ECO:0000259" key="1">
    <source>
        <dbReference type="Pfam" id="PF00144"/>
    </source>
</evidence>
<dbReference type="PANTHER" id="PTHR46825">
    <property type="entry name" value="D-ALANYL-D-ALANINE-CARBOXYPEPTIDASE/ENDOPEPTIDASE AMPH"/>
    <property type="match status" value="1"/>
</dbReference>
<feature type="domain" description="Beta-lactamase-related" evidence="1">
    <location>
        <begin position="21"/>
        <end position="324"/>
    </location>
</feature>
<dbReference type="GO" id="GO:0016787">
    <property type="term" value="F:hydrolase activity"/>
    <property type="evidence" value="ECO:0007669"/>
    <property type="project" value="UniProtKB-KW"/>
</dbReference>
<feature type="domain" description="DUF7586" evidence="2">
    <location>
        <begin position="350"/>
        <end position="433"/>
    </location>
</feature>